<proteinExistence type="predicted"/>
<dbReference type="Pfam" id="PF13966">
    <property type="entry name" value="zf-RVT"/>
    <property type="match status" value="1"/>
</dbReference>
<protein>
    <recommendedName>
        <fullName evidence="2">Reverse transcriptase zinc-binding domain-containing protein</fullName>
    </recommendedName>
</protein>
<evidence type="ECO:0000256" key="1">
    <source>
        <dbReference type="SAM" id="MobiDB-lite"/>
    </source>
</evidence>
<comment type="caution">
    <text evidence="3">The sequence shown here is derived from an EMBL/GenBank/DDBJ whole genome shotgun (WGS) entry which is preliminary data.</text>
</comment>
<evidence type="ECO:0000313" key="3">
    <source>
        <dbReference type="EMBL" id="KAK3220085.1"/>
    </source>
</evidence>
<accession>A0AAE0ALV9</accession>
<organism evidence="3 4">
    <name type="scientific">Dipteronia sinensis</name>
    <dbReference type="NCBI Taxonomy" id="43782"/>
    <lineage>
        <taxon>Eukaryota</taxon>
        <taxon>Viridiplantae</taxon>
        <taxon>Streptophyta</taxon>
        <taxon>Embryophyta</taxon>
        <taxon>Tracheophyta</taxon>
        <taxon>Spermatophyta</taxon>
        <taxon>Magnoliopsida</taxon>
        <taxon>eudicotyledons</taxon>
        <taxon>Gunneridae</taxon>
        <taxon>Pentapetalae</taxon>
        <taxon>rosids</taxon>
        <taxon>malvids</taxon>
        <taxon>Sapindales</taxon>
        <taxon>Sapindaceae</taxon>
        <taxon>Hippocastanoideae</taxon>
        <taxon>Acereae</taxon>
        <taxon>Dipteronia</taxon>
    </lineage>
</organism>
<gene>
    <name evidence="3" type="ORF">Dsin_014055</name>
</gene>
<dbReference type="AlphaFoldDB" id="A0AAE0ALV9"/>
<dbReference type="EMBL" id="JANJYJ010000004">
    <property type="protein sequence ID" value="KAK3220085.1"/>
    <property type="molecule type" value="Genomic_DNA"/>
</dbReference>
<reference evidence="3" key="1">
    <citation type="journal article" date="2023" name="Plant J.">
        <title>Genome sequences and population genomics provide insights into the demographic history, inbreeding, and mutation load of two 'living fossil' tree species of Dipteronia.</title>
        <authorList>
            <person name="Feng Y."/>
            <person name="Comes H.P."/>
            <person name="Chen J."/>
            <person name="Zhu S."/>
            <person name="Lu R."/>
            <person name="Zhang X."/>
            <person name="Li P."/>
            <person name="Qiu J."/>
            <person name="Olsen K.M."/>
            <person name="Qiu Y."/>
        </authorList>
    </citation>
    <scope>NUCLEOTIDE SEQUENCE</scope>
    <source>
        <strain evidence="3">NBL</strain>
    </source>
</reference>
<keyword evidence="4" id="KW-1185">Reference proteome</keyword>
<feature type="region of interest" description="Disordered" evidence="1">
    <location>
        <begin position="111"/>
        <end position="163"/>
    </location>
</feature>
<feature type="domain" description="Reverse transcriptase zinc-binding" evidence="2">
    <location>
        <begin position="475"/>
        <end position="535"/>
    </location>
</feature>
<name>A0AAE0ALV9_9ROSI</name>
<feature type="compositionally biased region" description="Basic residues" evidence="1">
    <location>
        <begin position="133"/>
        <end position="147"/>
    </location>
</feature>
<sequence length="535" mass="60637">MDLGSLEVSPSDSRHKVKWTKPSSGIYTYTKWIEPVDGDGCLTDSLTTNEELIQVTLATEKLLKGAETENRTSDNSVTKDEMVRDTPVVETKMAAVVRTADIKDELEGESITVGGNRDGEGVNRLMGQETRQRSRCISRSSGKHGMRTRNSMGRGLDSRQEVQNGQCMRKTGTAVDEAANVLVIGTVIGFDFSGGEDEVLEAIIRREEEDNARFKDLDEFLCVAVVYWGDFNTVLDQRERKVQQGLKRSLSNHNAILIGEKVDERGLKLFHFFNGWLENKGLMMEVVKGWKGCKVAGSRGFALAAKIKGAKRKMKSWLKGNKRALSGCKEIEDCLDAVDTKAGVDGWTKNLRKERLNLLSKLWMEFRREEQLWRQKPRVSWLKEGDKNSKKFQCVANGRRSGNRINDINFDNVKFSNPIQVKEGIMEFFNEHFSNDSNIQKEVSDTMAWSFCPKGLYSVSSFRRCVEELSEVGSSEKESIWKGTSPPKVEIFVWQLLRERIMVREMLNKIGAIRNGDLSCPLCVRDVEFVDHLFL</sequence>
<evidence type="ECO:0000259" key="2">
    <source>
        <dbReference type="Pfam" id="PF13966"/>
    </source>
</evidence>
<dbReference type="InterPro" id="IPR026960">
    <property type="entry name" value="RVT-Znf"/>
</dbReference>
<dbReference type="Proteomes" id="UP001281410">
    <property type="component" value="Unassembled WGS sequence"/>
</dbReference>
<evidence type="ECO:0000313" key="4">
    <source>
        <dbReference type="Proteomes" id="UP001281410"/>
    </source>
</evidence>